<sequence>MCSSGLFTYGLLANESIRLLRLHNNPTPNYVGTLEDVKLDEAPSYYALSHCWGVRHQNVPIGIGDFTLDVTVDLAAGIQQLKKFVANESGMNTGVKYVWIDRICINQDDIEERESQVQLMGKIYSESIRTLIWLGIDRGTCSGAWPLIDRIYGVLKAEFPRTSCLADIPLALYSDQSHVVSGLPSWDSDSWVHLKTLLELPWFTRIWVVQEVALSSQDPLILHGEHIYQWDRLGWAASWLRRRGYIRLAQIPESIRNIDSMANIRRSHTRWSLDALLTDTSAKFHASDQRDKIYGLLGLATESLNAGGIPEPLRPDYKLSVEQVYQKVARYLLQQSRSLSILTRTSGGCNALIRRQYKHNLEHLPTWVPDWSDFAAIPRESSPSLSWIFYGDALKPAILGYPEHYAASARLPTKTVSISNESILRLGAIRVDTVIETISLSKGLPRQRFSQELASSIGLAWDRVVSFVQERGIPVLVEQFIHTTTADQHHLGGREPHQILEDGSAFLFNLLSRDKDRRLILTSQSGDHNAMDLLQHLSAGGDPVAYTTLAENYCFNRSFIITSGRCMGLGPIDTRPGDVVQIIYGGGVPYIVRQQEQGLGWLFIGESYFHGLMSGEMIKAQEQGEAREEILNLL</sequence>
<accession>A0ACB9YXQ6</accession>
<evidence type="ECO:0000313" key="1">
    <source>
        <dbReference type="EMBL" id="KAI4863988.1"/>
    </source>
</evidence>
<comment type="caution">
    <text evidence="1">The sequence shown here is derived from an EMBL/GenBank/DDBJ whole genome shotgun (WGS) entry which is preliminary data.</text>
</comment>
<reference evidence="1 2" key="1">
    <citation type="journal article" date="2022" name="New Phytol.">
        <title>Ecological generalism drives hyperdiversity of secondary metabolite gene clusters in xylarialean endophytes.</title>
        <authorList>
            <person name="Franco M.E.E."/>
            <person name="Wisecaver J.H."/>
            <person name="Arnold A.E."/>
            <person name="Ju Y.M."/>
            <person name="Slot J.C."/>
            <person name="Ahrendt S."/>
            <person name="Moore L.P."/>
            <person name="Eastman K.E."/>
            <person name="Scott K."/>
            <person name="Konkel Z."/>
            <person name="Mondo S.J."/>
            <person name="Kuo A."/>
            <person name="Hayes R.D."/>
            <person name="Haridas S."/>
            <person name="Andreopoulos B."/>
            <person name="Riley R."/>
            <person name="LaButti K."/>
            <person name="Pangilinan J."/>
            <person name="Lipzen A."/>
            <person name="Amirebrahimi M."/>
            <person name="Yan J."/>
            <person name="Adam C."/>
            <person name="Keymanesh K."/>
            <person name="Ng V."/>
            <person name="Louie K."/>
            <person name="Northen T."/>
            <person name="Drula E."/>
            <person name="Henrissat B."/>
            <person name="Hsieh H.M."/>
            <person name="Youens-Clark K."/>
            <person name="Lutzoni F."/>
            <person name="Miadlikowska J."/>
            <person name="Eastwood D.C."/>
            <person name="Hamelin R.C."/>
            <person name="Grigoriev I.V."/>
            <person name="U'Ren J.M."/>
        </authorList>
    </citation>
    <scope>NUCLEOTIDE SEQUENCE [LARGE SCALE GENOMIC DNA]</scope>
    <source>
        <strain evidence="1 2">CBS 119005</strain>
    </source>
</reference>
<dbReference type="Proteomes" id="UP001497700">
    <property type="component" value="Unassembled WGS sequence"/>
</dbReference>
<gene>
    <name evidence="1" type="ORF">F4820DRAFT_425038</name>
</gene>
<dbReference type="EMBL" id="MU393493">
    <property type="protein sequence ID" value="KAI4863988.1"/>
    <property type="molecule type" value="Genomic_DNA"/>
</dbReference>
<proteinExistence type="predicted"/>
<protein>
    <submittedName>
        <fullName evidence="1">HET domain-containing protein</fullName>
    </submittedName>
</protein>
<evidence type="ECO:0000313" key="2">
    <source>
        <dbReference type="Proteomes" id="UP001497700"/>
    </source>
</evidence>
<keyword evidence="2" id="KW-1185">Reference proteome</keyword>
<name>A0ACB9YXQ6_9PEZI</name>
<organism evidence="1 2">
    <name type="scientific">Hypoxylon rubiginosum</name>
    <dbReference type="NCBI Taxonomy" id="110542"/>
    <lineage>
        <taxon>Eukaryota</taxon>
        <taxon>Fungi</taxon>
        <taxon>Dikarya</taxon>
        <taxon>Ascomycota</taxon>
        <taxon>Pezizomycotina</taxon>
        <taxon>Sordariomycetes</taxon>
        <taxon>Xylariomycetidae</taxon>
        <taxon>Xylariales</taxon>
        <taxon>Hypoxylaceae</taxon>
        <taxon>Hypoxylon</taxon>
    </lineage>
</organism>